<dbReference type="EMBL" id="JBGUAW010000002">
    <property type="protein sequence ID" value="MFA9459824.1"/>
    <property type="molecule type" value="Genomic_DNA"/>
</dbReference>
<sequence length="486" mass="50233">MVFAVALVAVPLSVSLLVFVAPELRRFLAVAGPAGIVIALVGAGQRLLTAGPERYPVGAWGPPGIALQLDALGLLMLGLTAAVTTLTTLYARGYWAGSGGRGDADRRERAFWPLWWMLWAGLNALFLTGDAFNAYICLELISLSAVALVAVAGSTGALRAALRYLLVSLAGSLAYLLGVALLYGRYGVLDLSAMAAALQPGPAGAAALAVMTAGLLMKTALFPLHFWLPTAHSRAPGPVSAVLSALVVKAGFFLLLRLWFEAYSGWPLAPGTALLGGLGAVAVVWGSFQALAAPRLKLLVAYSTVAQLGYLFLAFPLMSLPGAAAGLGRDGALYLAVSHGLAKGGAFLVAGTCLWTGGGDELDRIGGVLRRLPISTAAFALCGISLIGLPPTGGFVGKWLLLRSMAAAGAWIWLVVIALGTFLAVGYVFRVLVQVFDARTEPADLARVPPRIMEISALLLALGALGMGFLAPVLEPLMRGLGAGRP</sequence>
<evidence type="ECO:0000313" key="11">
    <source>
        <dbReference type="Proteomes" id="UP001575181"/>
    </source>
</evidence>
<reference evidence="10 11" key="1">
    <citation type="submission" date="2024-08" db="EMBL/GenBank/DDBJ databases">
        <title>Whole-genome sequencing of halo(alkali)philic microorganisms from hypersaline lakes.</title>
        <authorList>
            <person name="Sorokin D.Y."/>
            <person name="Merkel A.Y."/>
            <person name="Messina E."/>
            <person name="Yakimov M."/>
        </authorList>
    </citation>
    <scope>NUCLEOTIDE SEQUENCE [LARGE SCALE GENOMIC DNA]</scope>
    <source>
        <strain evidence="10 11">Cl-TMA</strain>
    </source>
</reference>
<keyword evidence="3" id="KW-1003">Cell membrane</keyword>
<keyword evidence="4 7" id="KW-0812">Transmembrane</keyword>
<comment type="subcellular location">
    <subcellularLocation>
        <location evidence="1">Cell membrane</location>
        <topology evidence="1">Multi-pass membrane protein</topology>
    </subcellularLocation>
    <subcellularLocation>
        <location evidence="7">Membrane</location>
        <topology evidence="7">Multi-pass membrane protein</topology>
    </subcellularLocation>
</comment>
<feature type="transmembrane region" description="Helical" evidence="8">
    <location>
        <begin position="332"/>
        <end position="356"/>
    </location>
</feature>
<feature type="transmembrane region" description="Helical" evidence="8">
    <location>
        <begin position="454"/>
        <end position="474"/>
    </location>
</feature>
<gene>
    <name evidence="10" type="ORF">ACERLL_03185</name>
</gene>
<dbReference type="InterPro" id="IPR003918">
    <property type="entry name" value="NADH_UbQ_OxRdtase"/>
</dbReference>
<feature type="transmembrane region" description="Helical" evidence="8">
    <location>
        <begin position="164"/>
        <end position="183"/>
    </location>
</feature>
<name>A0ABV4TR58_9GAMM</name>
<evidence type="ECO:0000256" key="8">
    <source>
        <dbReference type="SAM" id="Phobius"/>
    </source>
</evidence>
<protein>
    <submittedName>
        <fullName evidence="10">Complex I subunit 5 family protein</fullName>
    </submittedName>
</protein>
<accession>A0ABV4TR58</accession>
<keyword evidence="6 8" id="KW-0472">Membrane</keyword>
<comment type="similarity">
    <text evidence="2">Belongs to the CPA3 antiporters (TC 2.A.63) subunit D family.</text>
</comment>
<keyword evidence="11" id="KW-1185">Reference proteome</keyword>
<proteinExistence type="inferred from homology"/>
<evidence type="ECO:0000256" key="2">
    <source>
        <dbReference type="ARBA" id="ARBA00005346"/>
    </source>
</evidence>
<feature type="transmembrane region" description="Helical" evidence="8">
    <location>
        <begin position="110"/>
        <end position="126"/>
    </location>
</feature>
<feature type="transmembrane region" description="Helical" evidence="8">
    <location>
        <begin position="132"/>
        <end position="152"/>
    </location>
</feature>
<comment type="caution">
    <text evidence="10">The sequence shown here is derived from an EMBL/GenBank/DDBJ whole genome shotgun (WGS) entry which is preliminary data.</text>
</comment>
<evidence type="ECO:0000256" key="4">
    <source>
        <dbReference type="ARBA" id="ARBA00022692"/>
    </source>
</evidence>
<keyword evidence="5 8" id="KW-1133">Transmembrane helix</keyword>
<feature type="transmembrane region" description="Helical" evidence="8">
    <location>
        <begin position="368"/>
        <end position="390"/>
    </location>
</feature>
<dbReference type="Pfam" id="PF00361">
    <property type="entry name" value="Proton_antipo_M"/>
    <property type="match status" value="1"/>
</dbReference>
<dbReference type="PANTHER" id="PTHR42703:SF1">
    <property type="entry name" value="NA(+)_H(+) ANTIPORTER SUBUNIT D1"/>
    <property type="match status" value="1"/>
</dbReference>
<dbReference type="InterPro" id="IPR001750">
    <property type="entry name" value="ND/Mrp_TM"/>
</dbReference>
<evidence type="ECO:0000256" key="7">
    <source>
        <dbReference type="RuleBase" id="RU000320"/>
    </source>
</evidence>
<dbReference type="Proteomes" id="UP001575181">
    <property type="component" value="Unassembled WGS sequence"/>
</dbReference>
<evidence type="ECO:0000313" key="10">
    <source>
        <dbReference type="EMBL" id="MFA9459824.1"/>
    </source>
</evidence>
<dbReference type="RefSeq" id="WP_373654609.1">
    <property type="nucleotide sequence ID" value="NZ_JBGUAW010000002.1"/>
</dbReference>
<organism evidence="10 11">
    <name type="scientific">Thiohalorhabdus methylotrophus</name>
    <dbReference type="NCBI Taxonomy" id="3242694"/>
    <lineage>
        <taxon>Bacteria</taxon>
        <taxon>Pseudomonadati</taxon>
        <taxon>Pseudomonadota</taxon>
        <taxon>Gammaproteobacteria</taxon>
        <taxon>Thiohalorhabdales</taxon>
        <taxon>Thiohalorhabdaceae</taxon>
        <taxon>Thiohalorhabdus</taxon>
    </lineage>
</organism>
<feature type="transmembrane region" description="Helical" evidence="8">
    <location>
        <begin position="298"/>
        <end position="320"/>
    </location>
</feature>
<evidence type="ECO:0000256" key="3">
    <source>
        <dbReference type="ARBA" id="ARBA00022475"/>
    </source>
</evidence>
<feature type="transmembrane region" description="Helical" evidence="8">
    <location>
        <begin position="71"/>
        <end position="90"/>
    </location>
</feature>
<dbReference type="InterPro" id="IPR050586">
    <property type="entry name" value="CPA3_Na-H_Antiporter_D"/>
</dbReference>
<dbReference type="PRINTS" id="PR01437">
    <property type="entry name" value="NUOXDRDTASE4"/>
</dbReference>
<evidence type="ECO:0000256" key="5">
    <source>
        <dbReference type="ARBA" id="ARBA00022989"/>
    </source>
</evidence>
<feature type="transmembrane region" description="Helical" evidence="8">
    <location>
        <begin position="203"/>
        <end position="227"/>
    </location>
</feature>
<feature type="transmembrane region" description="Helical" evidence="8">
    <location>
        <begin position="410"/>
        <end position="433"/>
    </location>
</feature>
<feature type="domain" description="NADH:quinone oxidoreductase/Mrp antiporter transmembrane" evidence="9">
    <location>
        <begin position="130"/>
        <end position="423"/>
    </location>
</feature>
<evidence type="ECO:0000256" key="6">
    <source>
        <dbReference type="ARBA" id="ARBA00023136"/>
    </source>
</evidence>
<evidence type="ECO:0000259" key="9">
    <source>
        <dbReference type="Pfam" id="PF00361"/>
    </source>
</evidence>
<feature type="transmembrane region" description="Helical" evidence="8">
    <location>
        <begin position="239"/>
        <end position="260"/>
    </location>
</feature>
<feature type="transmembrane region" description="Helical" evidence="8">
    <location>
        <begin position="266"/>
        <end position="286"/>
    </location>
</feature>
<dbReference type="PANTHER" id="PTHR42703">
    <property type="entry name" value="NADH DEHYDROGENASE"/>
    <property type="match status" value="1"/>
</dbReference>
<evidence type="ECO:0000256" key="1">
    <source>
        <dbReference type="ARBA" id="ARBA00004651"/>
    </source>
</evidence>